<evidence type="ECO:0000256" key="14">
    <source>
        <dbReference type="ARBA" id="ARBA00023136"/>
    </source>
</evidence>
<dbReference type="RefSeq" id="WP_007038880.1">
    <property type="nucleotide sequence ID" value="NZ_AFWT01000001.1"/>
</dbReference>
<dbReference type="PROSITE" id="PS50109">
    <property type="entry name" value="HIS_KIN"/>
    <property type="match status" value="1"/>
</dbReference>
<accession>G2DVJ4</accession>
<comment type="caution">
    <text evidence="18">The sequence shown here is derived from an EMBL/GenBank/DDBJ whole genome shotgun (WGS) entry which is preliminary data.</text>
</comment>
<evidence type="ECO:0000259" key="16">
    <source>
        <dbReference type="PROSITE" id="PS50109"/>
    </source>
</evidence>
<evidence type="ECO:0000256" key="10">
    <source>
        <dbReference type="ARBA" id="ARBA00022777"/>
    </source>
</evidence>
<sequence>MSRRRRLVPGTLFGRALLTLIFTFGLYAIITFGVIAIYALVPVAQRSATDLASIMVLSARTLQQLPPHLREDYRAKLAGEYQIRLAEERPVADVHRYFFPYQSLVEEALSERLGRPAEMITSLANGDRWFWVEIDVEGQILWTGFPRGRLGTRPLQGLMVIVALAVLLILGTTIVLAGRLASPLKRLSEAAEQVAFGLSPHPLPETGPAELANLARQFNETDRQIRELLANRTLLLTGISHDLRTPLTRLRLAVAMLPADRPPSLVARMERDIEEMNALITQAIEFGKSLGAGRREEIDLNAIVEDVTAGRARVLWHRGNPCPCRVDTLALRRILGNLVENALTYSSGLVEVRLDRGPPSPRVSVLDRGPGIPLAEREAIRSSYYRLELSRSRRAGGSGLGLAVAHQLAQDNHMELRLGLRPGGGTIASIRVVDGGRADASSGATVDG</sequence>
<keyword evidence="9" id="KW-0547">Nucleotide-binding</keyword>
<gene>
    <name evidence="18" type="ORF">ThidrDRAFT_0164</name>
</gene>
<dbReference type="SMART" id="SM00388">
    <property type="entry name" value="HisKA"/>
    <property type="match status" value="1"/>
</dbReference>
<keyword evidence="4" id="KW-1003">Cell membrane</keyword>
<evidence type="ECO:0000256" key="1">
    <source>
        <dbReference type="ARBA" id="ARBA00000085"/>
    </source>
</evidence>
<dbReference type="CDD" id="cd00082">
    <property type="entry name" value="HisKA"/>
    <property type="match status" value="1"/>
</dbReference>
<dbReference type="EMBL" id="AFWT01000001">
    <property type="protein sequence ID" value="EGV34009.1"/>
    <property type="molecule type" value="Genomic_DNA"/>
</dbReference>
<dbReference type="InterPro" id="IPR036890">
    <property type="entry name" value="HATPase_C_sf"/>
</dbReference>
<dbReference type="SMART" id="SM00387">
    <property type="entry name" value="HATPase_c"/>
    <property type="match status" value="1"/>
</dbReference>
<dbReference type="GO" id="GO:0005524">
    <property type="term" value="F:ATP binding"/>
    <property type="evidence" value="ECO:0007669"/>
    <property type="project" value="UniProtKB-KW"/>
</dbReference>
<evidence type="ECO:0000256" key="8">
    <source>
        <dbReference type="ARBA" id="ARBA00022692"/>
    </source>
</evidence>
<dbReference type="Pfam" id="PF00512">
    <property type="entry name" value="HisKA"/>
    <property type="match status" value="1"/>
</dbReference>
<dbReference type="InterPro" id="IPR005467">
    <property type="entry name" value="His_kinase_dom"/>
</dbReference>
<evidence type="ECO:0000256" key="5">
    <source>
        <dbReference type="ARBA" id="ARBA00022519"/>
    </source>
</evidence>
<dbReference type="AlphaFoldDB" id="G2DVJ4"/>
<dbReference type="Gene3D" id="1.10.287.130">
    <property type="match status" value="1"/>
</dbReference>
<dbReference type="InterPro" id="IPR003660">
    <property type="entry name" value="HAMP_dom"/>
</dbReference>
<dbReference type="PANTHER" id="PTHR44936:SF5">
    <property type="entry name" value="SENSOR HISTIDINE KINASE ENVZ"/>
    <property type="match status" value="1"/>
</dbReference>
<dbReference type="GO" id="GO:0000155">
    <property type="term" value="F:phosphorelay sensor kinase activity"/>
    <property type="evidence" value="ECO:0007669"/>
    <property type="project" value="InterPro"/>
</dbReference>
<evidence type="ECO:0000256" key="7">
    <source>
        <dbReference type="ARBA" id="ARBA00022679"/>
    </source>
</evidence>
<keyword evidence="13" id="KW-0902">Two-component regulatory system</keyword>
<evidence type="ECO:0000256" key="4">
    <source>
        <dbReference type="ARBA" id="ARBA00022475"/>
    </source>
</evidence>
<evidence type="ECO:0000256" key="12">
    <source>
        <dbReference type="ARBA" id="ARBA00022989"/>
    </source>
</evidence>
<dbReference type="SUPFAM" id="SSF55874">
    <property type="entry name" value="ATPase domain of HSP90 chaperone/DNA topoisomerase II/histidine kinase"/>
    <property type="match status" value="1"/>
</dbReference>
<keyword evidence="19" id="KW-1185">Reference proteome</keyword>
<dbReference type="InterPro" id="IPR003594">
    <property type="entry name" value="HATPase_dom"/>
</dbReference>
<comment type="catalytic activity">
    <reaction evidence="1">
        <text>ATP + protein L-histidine = ADP + protein N-phospho-L-histidine.</text>
        <dbReference type="EC" id="2.7.13.3"/>
    </reaction>
</comment>
<dbReference type="PROSITE" id="PS50885">
    <property type="entry name" value="HAMP"/>
    <property type="match status" value="1"/>
</dbReference>
<dbReference type="PANTHER" id="PTHR44936">
    <property type="entry name" value="SENSOR PROTEIN CREC"/>
    <property type="match status" value="1"/>
</dbReference>
<feature type="domain" description="Histidine kinase" evidence="16">
    <location>
        <begin position="238"/>
        <end position="432"/>
    </location>
</feature>
<dbReference type="SMART" id="SM00304">
    <property type="entry name" value="HAMP"/>
    <property type="match status" value="1"/>
</dbReference>
<keyword evidence="10 18" id="KW-0418">Kinase</keyword>
<dbReference type="CDD" id="cd06225">
    <property type="entry name" value="HAMP"/>
    <property type="match status" value="1"/>
</dbReference>
<feature type="transmembrane region" description="Helical" evidence="15">
    <location>
        <begin position="155"/>
        <end position="177"/>
    </location>
</feature>
<dbReference type="OrthoDB" id="9804645at2"/>
<evidence type="ECO:0000256" key="13">
    <source>
        <dbReference type="ARBA" id="ARBA00023012"/>
    </source>
</evidence>
<evidence type="ECO:0000259" key="17">
    <source>
        <dbReference type="PROSITE" id="PS50885"/>
    </source>
</evidence>
<evidence type="ECO:0000256" key="3">
    <source>
        <dbReference type="ARBA" id="ARBA00012438"/>
    </source>
</evidence>
<feature type="domain" description="HAMP" evidence="17">
    <location>
        <begin position="178"/>
        <end position="230"/>
    </location>
</feature>
<evidence type="ECO:0000313" key="18">
    <source>
        <dbReference type="EMBL" id="EGV34009.1"/>
    </source>
</evidence>
<keyword evidence="6" id="KW-0597">Phosphoprotein</keyword>
<comment type="subcellular location">
    <subcellularLocation>
        <location evidence="2">Cell inner membrane</location>
        <topology evidence="2">Multi-pass membrane protein</topology>
    </subcellularLocation>
</comment>
<dbReference type="Pfam" id="PF00672">
    <property type="entry name" value="HAMP"/>
    <property type="match status" value="1"/>
</dbReference>
<keyword evidence="11" id="KW-0067">ATP-binding</keyword>
<evidence type="ECO:0000256" key="6">
    <source>
        <dbReference type="ARBA" id="ARBA00022553"/>
    </source>
</evidence>
<dbReference type="EC" id="2.7.13.3" evidence="3"/>
<evidence type="ECO:0000256" key="11">
    <source>
        <dbReference type="ARBA" id="ARBA00022840"/>
    </source>
</evidence>
<proteinExistence type="predicted"/>
<feature type="transmembrane region" description="Helical" evidence="15">
    <location>
        <begin position="12"/>
        <end position="41"/>
    </location>
</feature>
<dbReference type="eggNOG" id="COG2205">
    <property type="taxonomic scope" value="Bacteria"/>
</dbReference>
<dbReference type="InterPro" id="IPR003661">
    <property type="entry name" value="HisK_dim/P_dom"/>
</dbReference>
<protein>
    <recommendedName>
        <fullName evidence="3">histidine kinase</fullName>
        <ecNumber evidence="3">2.7.13.3</ecNumber>
    </recommendedName>
</protein>
<dbReference type="Gene3D" id="3.30.450.300">
    <property type="entry name" value="Sensor histidine kinase RisS, periplasmic domain"/>
    <property type="match status" value="1"/>
</dbReference>
<keyword evidence="12 15" id="KW-1133">Transmembrane helix</keyword>
<dbReference type="GO" id="GO:0005886">
    <property type="term" value="C:plasma membrane"/>
    <property type="evidence" value="ECO:0007669"/>
    <property type="project" value="UniProtKB-SubCell"/>
</dbReference>
<evidence type="ECO:0000313" key="19">
    <source>
        <dbReference type="Proteomes" id="UP000004200"/>
    </source>
</evidence>
<evidence type="ECO:0000256" key="9">
    <source>
        <dbReference type="ARBA" id="ARBA00022741"/>
    </source>
</evidence>
<dbReference type="Gene3D" id="3.30.565.10">
    <property type="entry name" value="Histidine kinase-like ATPase, C-terminal domain"/>
    <property type="match status" value="1"/>
</dbReference>
<dbReference type="InterPro" id="IPR038421">
    <property type="entry name" value="RisS_PPD_sf"/>
</dbReference>
<name>G2DVJ4_9GAMM</name>
<keyword evidence="7" id="KW-0808">Transferase</keyword>
<evidence type="ECO:0000256" key="2">
    <source>
        <dbReference type="ARBA" id="ARBA00004429"/>
    </source>
</evidence>
<reference evidence="18 19" key="1">
    <citation type="submission" date="2011-06" db="EMBL/GenBank/DDBJ databases">
        <title>The draft genome of Thiorhodococcus drewsii AZ1.</title>
        <authorList>
            <consortium name="US DOE Joint Genome Institute (JGI-PGF)"/>
            <person name="Lucas S."/>
            <person name="Han J."/>
            <person name="Lapidus A."/>
            <person name="Cheng J.-F."/>
            <person name="Goodwin L."/>
            <person name="Pitluck S."/>
            <person name="Peters L."/>
            <person name="Land M.L."/>
            <person name="Hauser L."/>
            <person name="Vogl K."/>
            <person name="Liu Z."/>
            <person name="Imhoff J."/>
            <person name="Thiel V."/>
            <person name="Frigaard N.-U."/>
            <person name="Bryant D.A."/>
            <person name="Woyke T.J."/>
        </authorList>
    </citation>
    <scope>NUCLEOTIDE SEQUENCE [LARGE SCALE GENOMIC DNA]</scope>
    <source>
        <strain evidence="18 19">AZ1</strain>
    </source>
</reference>
<dbReference type="SUPFAM" id="SSF47384">
    <property type="entry name" value="Homodimeric domain of signal transducing histidine kinase"/>
    <property type="match status" value="1"/>
</dbReference>
<dbReference type="Pfam" id="PF02518">
    <property type="entry name" value="HATPase_c"/>
    <property type="match status" value="1"/>
</dbReference>
<organism evidence="18 19">
    <name type="scientific">Thiorhodococcus drewsii AZ1</name>
    <dbReference type="NCBI Taxonomy" id="765913"/>
    <lineage>
        <taxon>Bacteria</taxon>
        <taxon>Pseudomonadati</taxon>
        <taxon>Pseudomonadota</taxon>
        <taxon>Gammaproteobacteria</taxon>
        <taxon>Chromatiales</taxon>
        <taxon>Chromatiaceae</taxon>
        <taxon>Thiorhodococcus</taxon>
    </lineage>
</organism>
<keyword evidence="14 15" id="KW-0472">Membrane</keyword>
<dbReference type="InterPro" id="IPR036097">
    <property type="entry name" value="HisK_dim/P_sf"/>
</dbReference>
<dbReference type="Proteomes" id="UP000004200">
    <property type="component" value="Unassembled WGS sequence"/>
</dbReference>
<keyword evidence="8 15" id="KW-0812">Transmembrane</keyword>
<dbReference type="STRING" id="765913.ThidrDRAFT_0164"/>
<dbReference type="InterPro" id="IPR050980">
    <property type="entry name" value="2C_sensor_his_kinase"/>
</dbReference>
<evidence type="ECO:0000256" key="15">
    <source>
        <dbReference type="SAM" id="Phobius"/>
    </source>
</evidence>
<keyword evidence="5" id="KW-0997">Cell inner membrane</keyword>